<dbReference type="Pfam" id="PF01725">
    <property type="entry name" value="Ham1p_like"/>
    <property type="match status" value="1"/>
</dbReference>
<evidence type="ECO:0000256" key="4">
    <source>
        <dbReference type="ARBA" id="ARBA00022741"/>
    </source>
</evidence>
<dbReference type="AlphaFoldDB" id="A0A2H0M1X1"/>
<feature type="active site" description="Proton acceptor" evidence="10">
    <location>
        <position position="73"/>
    </location>
</feature>
<proteinExistence type="inferred from homology"/>
<comment type="cofactor">
    <cofactor evidence="10">
        <name>Mg(2+)</name>
        <dbReference type="ChEBI" id="CHEBI:18420"/>
    </cofactor>
    <text evidence="10">Binds 1 Mg(2+) ion per subunit.</text>
</comment>
<gene>
    <name evidence="12" type="primary">rdgB</name>
    <name evidence="12" type="ORF">COV72_01600</name>
</gene>
<sequence length="203" mass="22751">MIKKKELVIATKNRKKLREIRQLLNNSKIKLYCLEDFPGAPNVRENGKNFAENAAKKASVLARFTGKLTLGEDSGLEVMALKGAPGIYSSRFSGWPKDDERNNRKLLRMLKNVPFPKRKAAYKCAAALADKNGLIKVVEGACSGIIGFEPKGRHGFGYDPLFIIPKHKKTFAELGERIKHMMSHRAKALQKIMPAILAYKNNQ</sequence>
<feature type="binding site" evidence="10">
    <location>
        <begin position="11"/>
        <end position="16"/>
    </location>
    <ligand>
        <name>substrate</name>
    </ligand>
</feature>
<evidence type="ECO:0000313" key="12">
    <source>
        <dbReference type="EMBL" id="PIQ89725.1"/>
    </source>
</evidence>
<keyword evidence="5 10" id="KW-0378">Hydrolase</keyword>
<dbReference type="GO" id="GO:0036220">
    <property type="term" value="F:ITP diphosphatase activity"/>
    <property type="evidence" value="ECO:0007669"/>
    <property type="project" value="UniProtKB-UniRule"/>
</dbReference>
<evidence type="ECO:0000256" key="7">
    <source>
        <dbReference type="ARBA" id="ARBA00023080"/>
    </source>
</evidence>
<feature type="binding site" evidence="10">
    <location>
        <position position="73"/>
    </location>
    <ligand>
        <name>Mg(2+)</name>
        <dbReference type="ChEBI" id="CHEBI:18420"/>
    </ligand>
</feature>
<comment type="subunit">
    <text evidence="2 10">Homodimer.</text>
</comment>
<dbReference type="GO" id="GO:0009117">
    <property type="term" value="P:nucleotide metabolic process"/>
    <property type="evidence" value="ECO:0007669"/>
    <property type="project" value="UniProtKB-KW"/>
</dbReference>
<evidence type="ECO:0000256" key="10">
    <source>
        <dbReference type="HAMAP-Rule" id="MF_01405"/>
    </source>
</evidence>
<feature type="binding site" evidence="10">
    <location>
        <begin position="156"/>
        <end position="159"/>
    </location>
    <ligand>
        <name>substrate</name>
    </ligand>
</feature>
<evidence type="ECO:0000256" key="1">
    <source>
        <dbReference type="ARBA" id="ARBA00008023"/>
    </source>
</evidence>
<feature type="binding site" evidence="10">
    <location>
        <position position="179"/>
    </location>
    <ligand>
        <name>substrate</name>
    </ligand>
</feature>
<comment type="function">
    <text evidence="10">Pyrophosphatase that catalyzes the hydrolysis of nucleoside triphosphates to their monophosphate derivatives, with a high preference for the non-canonical purine nucleotides XTP (xanthosine triphosphate), dITP (deoxyinosine triphosphate) and ITP. Seems to function as a house-cleaning enzyme that removes non-canonical purine nucleotides from the nucleotide pool, thus preventing their incorporation into DNA/RNA and avoiding chromosomal lesions.</text>
</comment>
<dbReference type="Gene3D" id="3.90.950.10">
    <property type="match status" value="1"/>
</dbReference>
<protein>
    <recommendedName>
        <fullName evidence="10">dITP/XTP pyrophosphatase</fullName>
        <ecNumber evidence="10">3.6.1.66</ecNumber>
    </recommendedName>
    <alternativeName>
        <fullName evidence="10">Non-canonical purine NTP pyrophosphatase</fullName>
    </alternativeName>
    <alternativeName>
        <fullName evidence="10">Non-standard purine NTP pyrophosphatase</fullName>
    </alternativeName>
    <alternativeName>
        <fullName evidence="10">Nucleoside-triphosphate diphosphatase</fullName>
    </alternativeName>
    <alternativeName>
        <fullName evidence="10">Nucleoside-triphosphate pyrophosphatase</fullName>
        <shortName evidence="10">NTPase</shortName>
    </alternativeName>
</protein>
<evidence type="ECO:0000313" key="13">
    <source>
        <dbReference type="Proteomes" id="UP000229641"/>
    </source>
</evidence>
<evidence type="ECO:0000256" key="3">
    <source>
        <dbReference type="ARBA" id="ARBA00022723"/>
    </source>
</evidence>
<comment type="caution">
    <text evidence="12">The sequence shown here is derived from an EMBL/GenBank/DDBJ whole genome shotgun (WGS) entry which is preliminary data.</text>
</comment>
<dbReference type="PANTHER" id="PTHR11067">
    <property type="entry name" value="INOSINE TRIPHOSPHATE PYROPHOSPHATASE/HAM1 PROTEIN"/>
    <property type="match status" value="1"/>
</dbReference>
<evidence type="ECO:0000256" key="8">
    <source>
        <dbReference type="ARBA" id="ARBA00051875"/>
    </source>
</evidence>
<dbReference type="EMBL" id="PCWA01000018">
    <property type="protein sequence ID" value="PIQ89725.1"/>
    <property type="molecule type" value="Genomic_DNA"/>
</dbReference>
<keyword evidence="4 10" id="KW-0547">Nucleotide-binding</keyword>
<dbReference type="EC" id="3.6.1.66" evidence="10"/>
<comment type="catalytic activity">
    <reaction evidence="9 10">
        <text>XTP + H2O = XMP + diphosphate + H(+)</text>
        <dbReference type="Rhea" id="RHEA:28610"/>
        <dbReference type="ChEBI" id="CHEBI:15377"/>
        <dbReference type="ChEBI" id="CHEBI:15378"/>
        <dbReference type="ChEBI" id="CHEBI:33019"/>
        <dbReference type="ChEBI" id="CHEBI:57464"/>
        <dbReference type="ChEBI" id="CHEBI:61314"/>
        <dbReference type="EC" id="3.6.1.66"/>
    </reaction>
</comment>
<dbReference type="InterPro" id="IPR029001">
    <property type="entry name" value="ITPase-like_fam"/>
</dbReference>
<evidence type="ECO:0000256" key="9">
    <source>
        <dbReference type="ARBA" id="ARBA00052017"/>
    </source>
</evidence>
<dbReference type="FunFam" id="3.90.950.10:FF:000001">
    <property type="entry name" value="dITP/XTP pyrophosphatase"/>
    <property type="match status" value="1"/>
</dbReference>
<dbReference type="GO" id="GO:0000166">
    <property type="term" value="F:nucleotide binding"/>
    <property type="evidence" value="ECO:0007669"/>
    <property type="project" value="UniProtKB-KW"/>
</dbReference>
<evidence type="ECO:0000256" key="11">
    <source>
        <dbReference type="RuleBase" id="RU003781"/>
    </source>
</evidence>
<feature type="binding site" evidence="10">
    <location>
        <begin position="184"/>
        <end position="185"/>
    </location>
    <ligand>
        <name>substrate</name>
    </ligand>
</feature>
<comment type="catalytic activity">
    <reaction evidence="10">
        <text>ITP + H2O = IMP + diphosphate + H(+)</text>
        <dbReference type="Rhea" id="RHEA:29399"/>
        <dbReference type="ChEBI" id="CHEBI:15377"/>
        <dbReference type="ChEBI" id="CHEBI:15378"/>
        <dbReference type="ChEBI" id="CHEBI:33019"/>
        <dbReference type="ChEBI" id="CHEBI:58053"/>
        <dbReference type="ChEBI" id="CHEBI:61402"/>
        <dbReference type="EC" id="3.6.1.66"/>
    </reaction>
</comment>
<dbReference type="InterPro" id="IPR020922">
    <property type="entry name" value="dITP/XTP_pyrophosphatase"/>
</dbReference>
<dbReference type="NCBIfam" id="TIGR00042">
    <property type="entry name" value="RdgB/HAM1 family non-canonical purine NTP pyrophosphatase"/>
    <property type="match status" value="1"/>
</dbReference>
<comment type="catalytic activity">
    <reaction evidence="8 10">
        <text>dITP + H2O = dIMP + diphosphate + H(+)</text>
        <dbReference type="Rhea" id="RHEA:28342"/>
        <dbReference type="ChEBI" id="CHEBI:15377"/>
        <dbReference type="ChEBI" id="CHEBI:15378"/>
        <dbReference type="ChEBI" id="CHEBI:33019"/>
        <dbReference type="ChEBI" id="CHEBI:61194"/>
        <dbReference type="ChEBI" id="CHEBI:61382"/>
        <dbReference type="EC" id="3.6.1.66"/>
    </reaction>
</comment>
<dbReference type="HAMAP" id="MF_01405">
    <property type="entry name" value="Non_canon_purine_NTPase"/>
    <property type="match status" value="1"/>
</dbReference>
<dbReference type="InterPro" id="IPR002637">
    <property type="entry name" value="RdgB/HAM1"/>
</dbReference>
<reference evidence="12 13" key="1">
    <citation type="submission" date="2017-09" db="EMBL/GenBank/DDBJ databases">
        <title>Depth-based differentiation of microbial function through sediment-hosted aquifers and enrichment of novel symbionts in the deep terrestrial subsurface.</title>
        <authorList>
            <person name="Probst A.J."/>
            <person name="Ladd B."/>
            <person name="Jarett J.K."/>
            <person name="Geller-Mcgrath D.E."/>
            <person name="Sieber C.M."/>
            <person name="Emerson J.B."/>
            <person name="Anantharaman K."/>
            <person name="Thomas B.C."/>
            <person name="Malmstrom R."/>
            <person name="Stieglmeier M."/>
            <person name="Klingl A."/>
            <person name="Woyke T."/>
            <person name="Ryan C.M."/>
            <person name="Banfield J.F."/>
        </authorList>
    </citation>
    <scope>NUCLEOTIDE SEQUENCE [LARGE SCALE GENOMIC DNA]</scope>
    <source>
        <strain evidence="12">CG11_big_fil_rev_8_21_14_0_20_42_13</strain>
    </source>
</reference>
<dbReference type="Proteomes" id="UP000229641">
    <property type="component" value="Unassembled WGS sequence"/>
</dbReference>
<dbReference type="SUPFAM" id="SSF52972">
    <property type="entry name" value="ITPase-like"/>
    <property type="match status" value="1"/>
</dbReference>
<dbReference type="GO" id="GO:0036222">
    <property type="term" value="F:XTP diphosphatase activity"/>
    <property type="evidence" value="ECO:0007669"/>
    <property type="project" value="UniProtKB-UniRule"/>
</dbReference>
<keyword evidence="7 10" id="KW-0546">Nucleotide metabolism</keyword>
<comment type="caution">
    <text evidence="10">Lacks conserved residue(s) required for the propagation of feature annotation.</text>
</comment>
<dbReference type="GO" id="GO:0046872">
    <property type="term" value="F:metal ion binding"/>
    <property type="evidence" value="ECO:0007669"/>
    <property type="project" value="UniProtKB-KW"/>
</dbReference>
<dbReference type="GO" id="GO:0005829">
    <property type="term" value="C:cytosol"/>
    <property type="evidence" value="ECO:0007669"/>
    <property type="project" value="TreeGrafter"/>
</dbReference>
<organism evidence="12 13">
    <name type="scientific">Candidatus Ghiorseimicrobium undicola</name>
    <dbReference type="NCBI Taxonomy" id="1974746"/>
    <lineage>
        <taxon>Bacteria</taxon>
        <taxon>Pseudomonadati</taxon>
        <taxon>Candidatus Omnitrophota</taxon>
        <taxon>Candidatus Ghiorseimicrobium</taxon>
    </lineage>
</organism>
<comment type="similarity">
    <text evidence="1 10 11">Belongs to the HAM1 NTPase family.</text>
</comment>
<dbReference type="CDD" id="cd00515">
    <property type="entry name" value="HAM1"/>
    <property type="match status" value="1"/>
</dbReference>
<accession>A0A2H0M1X1</accession>
<feature type="binding site" evidence="10">
    <location>
        <position position="74"/>
    </location>
    <ligand>
        <name>substrate</name>
    </ligand>
</feature>
<dbReference type="PANTHER" id="PTHR11067:SF9">
    <property type="entry name" value="INOSINE TRIPHOSPHATE PYROPHOSPHATASE"/>
    <property type="match status" value="1"/>
</dbReference>
<dbReference type="GO" id="GO:0009146">
    <property type="term" value="P:purine nucleoside triphosphate catabolic process"/>
    <property type="evidence" value="ECO:0007669"/>
    <property type="project" value="UniProtKB-UniRule"/>
</dbReference>
<keyword evidence="6 10" id="KW-0460">Magnesium</keyword>
<name>A0A2H0M1X1_9BACT</name>
<evidence type="ECO:0000256" key="5">
    <source>
        <dbReference type="ARBA" id="ARBA00022801"/>
    </source>
</evidence>
<dbReference type="GO" id="GO:0017111">
    <property type="term" value="F:ribonucleoside triphosphate phosphatase activity"/>
    <property type="evidence" value="ECO:0007669"/>
    <property type="project" value="InterPro"/>
</dbReference>
<evidence type="ECO:0000256" key="2">
    <source>
        <dbReference type="ARBA" id="ARBA00011738"/>
    </source>
</evidence>
<evidence type="ECO:0000256" key="6">
    <source>
        <dbReference type="ARBA" id="ARBA00022842"/>
    </source>
</evidence>
<dbReference type="GO" id="GO:0035870">
    <property type="term" value="F:dITP diphosphatase activity"/>
    <property type="evidence" value="ECO:0007669"/>
    <property type="project" value="UniProtKB-UniRule"/>
</dbReference>
<keyword evidence="3 10" id="KW-0479">Metal-binding</keyword>